<feature type="binding site" evidence="9">
    <location>
        <position position="127"/>
    </location>
    <ligand>
        <name>1-deoxy-D-xylulose 5-phosphate</name>
        <dbReference type="ChEBI" id="CHEBI:57792"/>
    </ligand>
</feature>
<dbReference type="InterPro" id="IPR003821">
    <property type="entry name" value="DXP_reductoisomerase"/>
</dbReference>
<feature type="binding site" evidence="9">
    <location>
        <position position="13"/>
    </location>
    <ligand>
        <name>NADPH</name>
        <dbReference type="ChEBI" id="CHEBI:57783"/>
    </ligand>
</feature>
<feature type="binding site" evidence="9">
    <location>
        <position position="128"/>
    </location>
    <ligand>
        <name>NADPH</name>
        <dbReference type="ChEBI" id="CHEBI:57783"/>
    </ligand>
</feature>
<keyword evidence="9" id="KW-0460">Magnesium</keyword>
<dbReference type="InterPro" id="IPR013512">
    <property type="entry name" value="DXP_reductoisomerase_N"/>
</dbReference>
<feature type="domain" description="DXP reductoisomerase C-terminal" evidence="12">
    <location>
        <begin position="268"/>
        <end position="384"/>
    </location>
</feature>
<evidence type="ECO:0000256" key="3">
    <source>
        <dbReference type="ARBA" id="ARBA00022723"/>
    </source>
</evidence>
<dbReference type="InterPro" id="IPR026877">
    <property type="entry name" value="DXPR_C"/>
</dbReference>
<evidence type="ECO:0000256" key="6">
    <source>
        <dbReference type="ARBA" id="ARBA00023211"/>
    </source>
</evidence>
<comment type="pathway">
    <text evidence="1 9">Isoprenoid biosynthesis; isopentenyl diphosphate biosynthesis via DXP pathway; isopentenyl diphosphate from 1-deoxy-D-xylulose 5-phosphate: step 1/6.</text>
</comment>
<evidence type="ECO:0000313" key="14">
    <source>
        <dbReference type="Proteomes" id="UP001433638"/>
    </source>
</evidence>
<evidence type="ECO:0000256" key="2">
    <source>
        <dbReference type="ARBA" id="ARBA00006825"/>
    </source>
</evidence>
<evidence type="ECO:0000256" key="4">
    <source>
        <dbReference type="ARBA" id="ARBA00022857"/>
    </source>
</evidence>
<dbReference type="RefSeq" id="WP_349585948.1">
    <property type="nucleotide sequence ID" value="NZ_JBEFLD010000003.1"/>
</dbReference>
<feature type="binding site" evidence="9">
    <location>
        <position position="225"/>
    </location>
    <ligand>
        <name>1-deoxy-D-xylulose 5-phosphate</name>
        <dbReference type="ChEBI" id="CHEBI:57792"/>
    </ligand>
</feature>
<dbReference type="HAMAP" id="MF_00183">
    <property type="entry name" value="DXP_reductoisom"/>
    <property type="match status" value="1"/>
</dbReference>
<comment type="function">
    <text evidence="9">Catalyzes the NADPH-dependent rearrangement and reduction of 1-deoxy-D-xylulose-5-phosphate (DXP) to 2-C-methyl-D-erythritol 4-phosphate (MEP).</text>
</comment>
<feature type="binding site" evidence="9">
    <location>
        <position position="224"/>
    </location>
    <ligand>
        <name>1-deoxy-D-xylulose 5-phosphate</name>
        <dbReference type="ChEBI" id="CHEBI:57792"/>
    </ligand>
</feature>
<dbReference type="EMBL" id="JBEFLD010000003">
    <property type="protein sequence ID" value="MEQ6290449.1"/>
    <property type="molecule type" value="Genomic_DNA"/>
</dbReference>
<reference evidence="13" key="1">
    <citation type="submission" date="2024-06" db="EMBL/GenBank/DDBJ databases">
        <title>Genome sequence of Vogesella sp. MAHUQ-64.</title>
        <authorList>
            <person name="Huq M.A."/>
        </authorList>
    </citation>
    <scope>NUCLEOTIDE SEQUENCE</scope>
    <source>
        <strain evidence="13">MAHUQ-64</strain>
    </source>
</reference>
<dbReference type="Pfam" id="PF13288">
    <property type="entry name" value="DXPR_C"/>
    <property type="match status" value="1"/>
</dbReference>
<evidence type="ECO:0000259" key="11">
    <source>
        <dbReference type="Pfam" id="PF08436"/>
    </source>
</evidence>
<evidence type="ECO:0000313" key="13">
    <source>
        <dbReference type="EMBL" id="MEQ6290449.1"/>
    </source>
</evidence>
<dbReference type="Pfam" id="PF02670">
    <property type="entry name" value="DXP_reductoisom"/>
    <property type="match status" value="1"/>
</dbReference>
<keyword evidence="4 9" id="KW-0521">NADP</keyword>
<evidence type="ECO:0000259" key="10">
    <source>
        <dbReference type="Pfam" id="PF02670"/>
    </source>
</evidence>
<gene>
    <name evidence="13" type="primary">ispC</name>
    <name evidence="9" type="synonym">dxr</name>
    <name evidence="13" type="ORF">ABNW52_07455</name>
</gene>
<keyword evidence="6 9" id="KW-0464">Manganese</keyword>
<proteinExistence type="inferred from homology"/>
<feature type="binding site" evidence="9">
    <location>
        <position position="153"/>
    </location>
    <ligand>
        <name>1-deoxy-D-xylulose 5-phosphate</name>
        <dbReference type="ChEBI" id="CHEBI:57792"/>
    </ligand>
</feature>
<dbReference type="SUPFAM" id="SSF51735">
    <property type="entry name" value="NAD(P)-binding Rossmann-fold domains"/>
    <property type="match status" value="1"/>
</dbReference>
<dbReference type="NCBIfam" id="NF009114">
    <property type="entry name" value="PRK12464.1"/>
    <property type="match status" value="1"/>
</dbReference>
<keyword evidence="3 9" id="KW-0479">Metal-binding</keyword>
<dbReference type="NCBIfam" id="TIGR00243">
    <property type="entry name" value="Dxr"/>
    <property type="match status" value="1"/>
</dbReference>
<feature type="binding site" evidence="9">
    <location>
        <position position="212"/>
    </location>
    <ligand>
        <name>NADPH</name>
        <dbReference type="ChEBI" id="CHEBI:57783"/>
    </ligand>
</feature>
<feature type="domain" description="1-deoxy-D-xylulose 5-phosphate reductoisomerase C-terminal" evidence="11">
    <location>
        <begin position="148"/>
        <end position="236"/>
    </location>
</feature>
<comment type="catalytic activity">
    <reaction evidence="8">
        <text>2-C-methyl-D-erythritol 4-phosphate + NADP(+) = 1-deoxy-D-xylulose 5-phosphate + NADPH + H(+)</text>
        <dbReference type="Rhea" id="RHEA:13717"/>
        <dbReference type="ChEBI" id="CHEBI:15378"/>
        <dbReference type="ChEBI" id="CHEBI:57783"/>
        <dbReference type="ChEBI" id="CHEBI:57792"/>
        <dbReference type="ChEBI" id="CHEBI:58262"/>
        <dbReference type="ChEBI" id="CHEBI:58349"/>
        <dbReference type="EC" id="1.1.1.267"/>
    </reaction>
    <physiologicalReaction direction="right-to-left" evidence="8">
        <dbReference type="Rhea" id="RHEA:13719"/>
    </physiologicalReaction>
</comment>
<feature type="binding site" evidence="9">
    <location>
        <position position="14"/>
    </location>
    <ligand>
        <name>NADPH</name>
        <dbReference type="ChEBI" id="CHEBI:57783"/>
    </ligand>
</feature>
<dbReference type="PANTHER" id="PTHR30525:SF0">
    <property type="entry name" value="1-DEOXY-D-XYLULOSE 5-PHOSPHATE REDUCTOISOMERASE, CHLOROPLASTIC"/>
    <property type="match status" value="1"/>
</dbReference>
<dbReference type="Gene3D" id="1.10.1740.10">
    <property type="match status" value="1"/>
</dbReference>
<evidence type="ECO:0000256" key="1">
    <source>
        <dbReference type="ARBA" id="ARBA00005094"/>
    </source>
</evidence>
<comment type="cofactor">
    <cofactor evidence="9">
        <name>Mg(2+)</name>
        <dbReference type="ChEBI" id="CHEBI:18420"/>
    </cofactor>
    <cofactor evidence="9">
        <name>Mn(2+)</name>
        <dbReference type="ChEBI" id="CHEBI:29035"/>
    </cofactor>
</comment>
<feature type="binding site" evidence="9">
    <location>
        <position position="219"/>
    </location>
    <ligand>
        <name>1-deoxy-D-xylulose 5-phosphate</name>
        <dbReference type="ChEBI" id="CHEBI:57792"/>
    </ligand>
</feature>
<feature type="binding site" evidence="9">
    <location>
        <position position="154"/>
    </location>
    <ligand>
        <name>Mn(2+)</name>
        <dbReference type="ChEBI" id="CHEBI:29035"/>
    </ligand>
</feature>
<evidence type="ECO:0000256" key="7">
    <source>
        <dbReference type="ARBA" id="ARBA00023229"/>
    </source>
</evidence>
<name>A0ABV1M2I4_9NEIS</name>
<sequence length="392" mass="41685">MTIQKITVLGSTGSIGGSTLDVVAMHPERYQVYALAANSQVDKLFEQCQRFQPAFAALVDAAAAAQLRNRLAAAGSHTEVLHGVAALEAVATAADVDMVMAAIVGAAGLRPTIAAALAGKRILLANKESLVVAGELFMQAVRRGGAELLPVDSEHNALFQSLPAGFAGDLAAAGIEELILTASGGPFRQHTLEQLQQVTADDACRHPNWVMGRKISVDSASLMNKGLEVIEAHWLFATPAERIKVVVHPQSVIHSMVRYHDGSVIAQLGTPDMRTPIAYAMAWPQRITAPVAPLDFTTLSALTFEQPDLQRFPCLRLAFDCLRTGGDASAVLNAANEVAVAAFLAGRIAFLQIPQLIERALEQGDLTLSTDLDSLLEKDAMVRDTVQGWIAG</sequence>
<evidence type="ECO:0000256" key="5">
    <source>
        <dbReference type="ARBA" id="ARBA00023002"/>
    </source>
</evidence>
<feature type="binding site" evidence="9">
    <location>
        <position position="228"/>
    </location>
    <ligand>
        <name>1-deoxy-D-xylulose 5-phosphate</name>
        <dbReference type="ChEBI" id="CHEBI:57792"/>
    </ligand>
</feature>
<keyword evidence="14" id="KW-1185">Reference proteome</keyword>
<keyword evidence="5 9" id="KW-0560">Oxidoreductase</keyword>
<dbReference type="GO" id="GO:0030604">
    <property type="term" value="F:1-deoxy-D-xylulose-5-phosphate reductoisomerase activity"/>
    <property type="evidence" value="ECO:0007669"/>
    <property type="project" value="UniProtKB-EC"/>
</dbReference>
<dbReference type="Gene3D" id="3.40.50.720">
    <property type="entry name" value="NAD(P)-binding Rossmann-like Domain"/>
    <property type="match status" value="1"/>
</dbReference>
<dbReference type="Proteomes" id="UP001433638">
    <property type="component" value="Unassembled WGS sequence"/>
</dbReference>
<comment type="caution">
    <text evidence="13">The sequence shown here is derived from an EMBL/GenBank/DDBJ whole genome shotgun (WGS) entry which is preliminary data.</text>
</comment>
<comment type="similarity">
    <text evidence="2 9">Belongs to the DXR family.</text>
</comment>
<keyword evidence="7 9" id="KW-0414">Isoprene biosynthesis</keyword>
<feature type="binding site" evidence="9">
    <location>
        <position position="154"/>
    </location>
    <ligand>
        <name>1-deoxy-D-xylulose 5-phosphate</name>
        <dbReference type="ChEBI" id="CHEBI:57792"/>
    </ligand>
</feature>
<dbReference type="InterPro" id="IPR036169">
    <property type="entry name" value="DXPR_C_sf"/>
</dbReference>
<evidence type="ECO:0000259" key="12">
    <source>
        <dbReference type="Pfam" id="PF13288"/>
    </source>
</evidence>
<organism evidence="13 14">
    <name type="scientific">Vogesella oryzagri</name>
    <dbReference type="NCBI Taxonomy" id="3160864"/>
    <lineage>
        <taxon>Bacteria</taxon>
        <taxon>Pseudomonadati</taxon>
        <taxon>Pseudomonadota</taxon>
        <taxon>Betaproteobacteria</taxon>
        <taxon>Neisseriales</taxon>
        <taxon>Chromobacteriaceae</taxon>
        <taxon>Vogesella</taxon>
    </lineage>
</organism>
<feature type="domain" description="1-deoxy-D-xylulose 5-phosphate reductoisomerase N-terminal" evidence="10">
    <location>
        <begin position="6"/>
        <end position="134"/>
    </location>
</feature>
<comment type="caution">
    <text evidence="9">Lacks conserved residue(s) required for the propagation of feature annotation.</text>
</comment>
<dbReference type="SUPFAM" id="SSF55347">
    <property type="entry name" value="Glyceraldehyde-3-phosphate dehydrogenase-like, C-terminal domain"/>
    <property type="match status" value="1"/>
</dbReference>
<feature type="binding site" evidence="9">
    <location>
        <position position="15"/>
    </location>
    <ligand>
        <name>NADPH</name>
        <dbReference type="ChEBI" id="CHEBI:57783"/>
    </ligand>
</feature>
<protein>
    <recommendedName>
        <fullName evidence="9">1-deoxy-D-xylulose 5-phosphate reductoisomerase</fullName>
        <shortName evidence="9">DXP reductoisomerase</shortName>
        <ecNumber evidence="9">1.1.1.267</ecNumber>
    </recommendedName>
    <alternativeName>
        <fullName evidence="9">1-deoxyxylulose-5-phosphate reductoisomerase</fullName>
    </alternativeName>
    <alternativeName>
        <fullName evidence="9">2-C-methyl-D-erythritol 4-phosphate synthase</fullName>
    </alternativeName>
</protein>
<evidence type="ECO:0000256" key="9">
    <source>
        <dbReference type="HAMAP-Rule" id="MF_00183"/>
    </source>
</evidence>
<evidence type="ECO:0000256" key="8">
    <source>
        <dbReference type="ARBA" id="ARBA00048543"/>
    </source>
</evidence>
<dbReference type="NCBIfam" id="NF003938">
    <property type="entry name" value="PRK05447.1-1"/>
    <property type="match status" value="1"/>
</dbReference>
<feature type="binding site" evidence="9">
    <location>
        <position position="183"/>
    </location>
    <ligand>
        <name>1-deoxy-D-xylulose 5-phosphate</name>
        <dbReference type="ChEBI" id="CHEBI:57792"/>
    </ligand>
</feature>
<dbReference type="Pfam" id="PF08436">
    <property type="entry name" value="DXP_redisom_C"/>
    <property type="match status" value="1"/>
</dbReference>
<feature type="binding site" evidence="9">
    <location>
        <position position="206"/>
    </location>
    <ligand>
        <name>1-deoxy-D-xylulose 5-phosphate</name>
        <dbReference type="ChEBI" id="CHEBI:57792"/>
    </ligand>
</feature>
<dbReference type="InterPro" id="IPR013644">
    <property type="entry name" value="DXP_reductoisomerase_C"/>
</dbReference>
<feature type="binding site" evidence="9">
    <location>
        <position position="12"/>
    </location>
    <ligand>
        <name>NADPH</name>
        <dbReference type="ChEBI" id="CHEBI:57783"/>
    </ligand>
</feature>
<dbReference type="PANTHER" id="PTHR30525">
    <property type="entry name" value="1-DEOXY-D-XYLULOSE 5-PHOSPHATE REDUCTOISOMERASE"/>
    <property type="match status" value="1"/>
</dbReference>
<feature type="binding site" evidence="9">
    <location>
        <position position="228"/>
    </location>
    <ligand>
        <name>Mn(2+)</name>
        <dbReference type="ChEBI" id="CHEBI:29035"/>
    </ligand>
</feature>
<dbReference type="SUPFAM" id="SSF69055">
    <property type="entry name" value="1-deoxy-D-xylulose-5-phosphate reductoisomerase, C-terminal domain"/>
    <property type="match status" value="1"/>
</dbReference>
<dbReference type="PIRSF" id="PIRSF006205">
    <property type="entry name" value="Dxp_reductismrs"/>
    <property type="match status" value="1"/>
</dbReference>
<dbReference type="InterPro" id="IPR036291">
    <property type="entry name" value="NAD(P)-bd_dom_sf"/>
</dbReference>
<feature type="binding site" evidence="9">
    <location>
        <position position="126"/>
    </location>
    <ligand>
        <name>NADPH</name>
        <dbReference type="ChEBI" id="CHEBI:57783"/>
    </ligand>
</feature>
<accession>A0ABV1M2I4</accession>
<dbReference type="EC" id="1.1.1.267" evidence="9"/>
<feature type="binding site" evidence="9">
    <location>
        <position position="152"/>
    </location>
    <ligand>
        <name>Mn(2+)</name>
        <dbReference type="ChEBI" id="CHEBI:29035"/>
    </ligand>
</feature>